<dbReference type="GO" id="GO:0006508">
    <property type="term" value="P:proteolysis"/>
    <property type="evidence" value="ECO:0007669"/>
    <property type="project" value="UniProtKB-KW"/>
</dbReference>
<dbReference type="AlphaFoldDB" id="A0A8A1UGC6"/>
<evidence type="ECO:0000256" key="11">
    <source>
        <dbReference type="ARBA" id="ARBA00023049"/>
    </source>
</evidence>
<organism evidence="16 17">
    <name type="scientific">Streptomyces rimosus subsp. rimosus (strain ATCC 10970 / DSM 40260 / JCM 4667 / NRRL 2234)</name>
    <dbReference type="NCBI Taxonomy" id="1265868"/>
    <lineage>
        <taxon>Bacteria</taxon>
        <taxon>Bacillati</taxon>
        <taxon>Actinomycetota</taxon>
        <taxon>Actinomycetes</taxon>
        <taxon>Kitasatosporales</taxon>
        <taxon>Streptomycetaceae</taxon>
        <taxon>Streptomyces</taxon>
    </lineage>
</organism>
<keyword evidence="8" id="KW-0732">Signal</keyword>
<keyword evidence="9" id="KW-0378">Hydrolase</keyword>
<dbReference type="GO" id="GO:0005576">
    <property type="term" value="C:extracellular region"/>
    <property type="evidence" value="ECO:0007669"/>
    <property type="project" value="UniProtKB-SubCell"/>
</dbReference>
<dbReference type="GO" id="GO:0004222">
    <property type="term" value="F:metalloendopeptidase activity"/>
    <property type="evidence" value="ECO:0007669"/>
    <property type="project" value="InterPro"/>
</dbReference>
<dbReference type="Proteomes" id="UP000011074">
    <property type="component" value="Chromosome"/>
</dbReference>
<evidence type="ECO:0000256" key="6">
    <source>
        <dbReference type="ARBA" id="ARBA00022670"/>
    </source>
</evidence>
<keyword evidence="11" id="KW-0482">Metalloprotease</keyword>
<protein>
    <recommendedName>
        <fullName evidence="4">microbial collagenase</fullName>
        <ecNumber evidence="4">3.4.24.3</ecNumber>
    </recommendedName>
</protein>
<dbReference type="InterPro" id="IPR013661">
    <property type="entry name" value="Peptidase_M9_N_dom"/>
</dbReference>
<feature type="compositionally biased region" description="Low complexity" evidence="14">
    <location>
        <begin position="82"/>
        <end position="92"/>
    </location>
</feature>
<sequence>MPHGSAPAPTPSTQEQPVFPLHTVRKGLLSAVLSVGLLLPAAQAAHGAAPGRPAAVAPVAGPTGGATDRRHDTDRADRLADAPRPAARDLPPGNGRVPRGRIPGDLSASTHGGSPADTAPACTLDALTRLGPEALADFLTDPAVTTEGCLRGLIWTWDARLAPVMSRPHVQAVARRISALAPSHDGTDATHLYELFTYLHAVVYHDFSHDEIDVTDAPTVEAMRAAVAAYGTASRTFEPTRHNAETLREALTTASAPGLRQHQLPLVRRVLATMGPGKPTATDPMWGGAALAALTVNYLGVYPGNNDTAFRAAVTADAAYRADFRAFSGHTHLKGAANAWAVRDALGEYGRFGQIDALKPAIVSDLGSLLTVAESNFGRRSAPWASVAGWLNFFGDCERHGVCRAQLEREIFPYTYPYDRGALEVRTALDRATVDQLYYASKQVKAQFFRVLGTDTPLAGDTNTTLHIHLYASRAEYEIMHPLLTGMGTNNGGVYIENGATFYTYQRRVPQDSTLTLEELFRHEYTHYLNGRWAVPGSFGEGPWYTGDLTTAMDEGTAEFFAGGTRDDGVKVRKSLVKGVIADTANGGPRMSVDRLLHSTYAGDGFRFYNYAGTFFEFLWQQRPSLLREMYGYQRADDPKGFDAWRTRLGADAGLQRAYDAFLDAQIPQADNLYVPNTTFTPNGSLRFAEASEVQAAFAKATSSTPACTGTGEPAGRSRFTCTGRITANLSDARDPDRVFAEMSETVDYFLLDRAGAAANNLADMNCSFGAVDIWSDGRAGSASYTCEGPLRS</sequence>
<feature type="compositionally biased region" description="Basic and acidic residues" evidence="14">
    <location>
        <begin position="67"/>
        <end position="81"/>
    </location>
</feature>
<evidence type="ECO:0000256" key="5">
    <source>
        <dbReference type="ARBA" id="ARBA00022525"/>
    </source>
</evidence>
<evidence type="ECO:0000256" key="8">
    <source>
        <dbReference type="ARBA" id="ARBA00022729"/>
    </source>
</evidence>
<evidence type="ECO:0000256" key="3">
    <source>
        <dbReference type="ARBA" id="ARBA00004613"/>
    </source>
</evidence>
<evidence type="ECO:0000256" key="1">
    <source>
        <dbReference type="ARBA" id="ARBA00000424"/>
    </source>
</evidence>
<keyword evidence="12" id="KW-0865">Zymogen</keyword>
<proteinExistence type="predicted"/>
<accession>A0A8A1UGC6</accession>
<evidence type="ECO:0000256" key="13">
    <source>
        <dbReference type="PIRSR" id="PIRSR602169-1"/>
    </source>
</evidence>
<reference evidence="16" key="2">
    <citation type="submission" date="2020-01" db="EMBL/GenBank/DDBJ databases">
        <authorList>
            <person name="Algora L."/>
            <person name="Schniete J.K."/>
            <person name="MacFadyen A."/>
            <person name="Hoskisson P.A."/>
            <person name="Hunter I.S."/>
            <person name="Herron P.R."/>
        </authorList>
    </citation>
    <scope>NUCLEOTIDE SEQUENCE</scope>
    <source>
        <strain evidence="16">ATCC 10970</strain>
    </source>
</reference>
<feature type="active site" evidence="13">
    <location>
        <position position="524"/>
    </location>
</feature>
<reference evidence="16" key="3">
    <citation type="journal article" date="2021" name="bioRxiv">
        <title>Bilateral symmetry of linear streptomycete chromosomes.</title>
        <authorList>
            <person name="Algora-Gallardo L."/>
            <person name="Schniete J.K."/>
            <person name="Mark D.R."/>
            <person name="Hunter I.S."/>
            <person name="Herron P.R."/>
        </authorList>
    </citation>
    <scope>NUCLEOTIDE SEQUENCE</scope>
    <source>
        <strain evidence="16">ATCC 10970</strain>
    </source>
</reference>
<keyword evidence="10" id="KW-0862">Zinc</keyword>
<keyword evidence="5" id="KW-0964">Secreted</keyword>
<comment type="catalytic activity">
    <reaction evidence="1">
        <text>Digestion of native collagen in the triple helical region at Xaa-|-Gly bonds. With synthetic peptides, a preference is shown for Gly at P3 and P1', Pro and Ala at P2 and P2', and hydroxyproline, Ala or Arg at P3'.</text>
        <dbReference type="EC" id="3.4.24.3"/>
    </reaction>
</comment>
<dbReference type="Pfam" id="PF08453">
    <property type="entry name" value="Peptidase_M9_N"/>
    <property type="match status" value="1"/>
</dbReference>
<feature type="compositionally biased region" description="Low complexity" evidence="14">
    <location>
        <begin position="49"/>
        <end position="61"/>
    </location>
</feature>
<dbReference type="GO" id="GO:0008270">
    <property type="term" value="F:zinc ion binding"/>
    <property type="evidence" value="ECO:0007669"/>
    <property type="project" value="InterPro"/>
</dbReference>
<feature type="domain" description="Peptidase M9 collagenase N-terminal" evidence="15">
    <location>
        <begin position="122"/>
        <end position="271"/>
    </location>
</feature>
<evidence type="ECO:0000256" key="4">
    <source>
        <dbReference type="ARBA" id="ARBA00012653"/>
    </source>
</evidence>
<name>A0A8A1UGC6_STRR1</name>
<evidence type="ECO:0000256" key="2">
    <source>
        <dbReference type="ARBA" id="ARBA00001947"/>
    </source>
</evidence>
<dbReference type="PANTHER" id="PTHR13062:SF9">
    <property type="entry name" value="MICROBIAL COLLAGENASE"/>
    <property type="match status" value="1"/>
</dbReference>
<feature type="region of interest" description="Disordered" evidence="14">
    <location>
        <begin position="49"/>
        <end position="118"/>
    </location>
</feature>
<dbReference type="EC" id="3.4.24.3" evidence="4"/>
<dbReference type="Gene3D" id="3.40.30.160">
    <property type="entry name" value="Collagenase ColT, N-terminal domain"/>
    <property type="match status" value="1"/>
</dbReference>
<evidence type="ECO:0000256" key="9">
    <source>
        <dbReference type="ARBA" id="ARBA00022801"/>
    </source>
</evidence>
<evidence type="ECO:0000313" key="16">
    <source>
        <dbReference type="EMBL" id="QST79580.1"/>
    </source>
</evidence>
<dbReference type="EMBL" id="CP048261">
    <property type="protein sequence ID" value="QST79580.1"/>
    <property type="molecule type" value="Genomic_DNA"/>
</dbReference>
<dbReference type="PANTHER" id="PTHR13062">
    <property type="entry name" value="COLLAGENASE"/>
    <property type="match status" value="1"/>
</dbReference>
<keyword evidence="7" id="KW-0479">Metal-binding</keyword>
<comment type="cofactor">
    <cofactor evidence="2">
        <name>Zn(2+)</name>
        <dbReference type="ChEBI" id="CHEBI:29105"/>
    </cofactor>
</comment>
<dbReference type="PRINTS" id="PR00931">
    <property type="entry name" value="MICOLLPTASE"/>
</dbReference>
<evidence type="ECO:0000313" key="17">
    <source>
        <dbReference type="Proteomes" id="UP000011074"/>
    </source>
</evidence>
<gene>
    <name evidence="16" type="ORF">SRIM_004770</name>
</gene>
<evidence type="ECO:0000256" key="7">
    <source>
        <dbReference type="ARBA" id="ARBA00022723"/>
    </source>
</evidence>
<reference evidence="16" key="1">
    <citation type="submission" date="2012-12" db="EMBL/GenBank/DDBJ databases">
        <authorList>
            <person name="Pethick F.E."/>
            <person name="MacFadyen A.C."/>
            <person name="Tang Z."/>
            <person name="Sangal V."/>
            <person name="Tze-Tze L."/>
            <person name="Chu J."/>
            <person name="Guo M."/>
            <person name="Kirby R."/>
            <person name="Hoskisson P.A."/>
            <person name="Herron P.R."/>
            <person name="Hunter I.S."/>
        </authorList>
    </citation>
    <scope>NUCLEOTIDE SEQUENCE</scope>
    <source>
        <strain evidence="16">ATCC 10970</strain>
    </source>
</reference>
<evidence type="ECO:0000256" key="14">
    <source>
        <dbReference type="SAM" id="MobiDB-lite"/>
    </source>
</evidence>
<keyword evidence="6" id="KW-0645">Protease</keyword>
<dbReference type="Pfam" id="PF01752">
    <property type="entry name" value="Peptidase_M9"/>
    <property type="match status" value="1"/>
</dbReference>
<evidence type="ECO:0000256" key="10">
    <source>
        <dbReference type="ARBA" id="ARBA00022833"/>
    </source>
</evidence>
<comment type="subcellular location">
    <subcellularLocation>
        <location evidence="3">Secreted</location>
    </subcellularLocation>
</comment>
<dbReference type="Gene3D" id="1.10.390.20">
    <property type="match status" value="1"/>
</dbReference>
<evidence type="ECO:0000259" key="15">
    <source>
        <dbReference type="Pfam" id="PF08453"/>
    </source>
</evidence>
<evidence type="ECO:0000256" key="12">
    <source>
        <dbReference type="ARBA" id="ARBA00023145"/>
    </source>
</evidence>
<dbReference type="InterPro" id="IPR002169">
    <property type="entry name" value="Peptidase_M9A/M9B"/>
</dbReference>